<dbReference type="InterPro" id="IPR016024">
    <property type="entry name" value="ARM-type_fold"/>
</dbReference>
<dbReference type="Pfam" id="PF07539">
    <property type="entry name" value="UTP20_N"/>
    <property type="match status" value="1"/>
</dbReference>
<reference evidence="4 5" key="1">
    <citation type="submission" date="2015-04" db="EMBL/GenBank/DDBJ databases">
        <title>Genome sequence of Ceratocystis platani, a major pathogen of plane trees.</title>
        <authorList>
            <person name="Belbahri L."/>
        </authorList>
    </citation>
    <scope>NUCLEOTIDE SEQUENCE [LARGE SCALE GENOMIC DNA]</scope>
    <source>
        <strain evidence="4 5">CFO</strain>
    </source>
</reference>
<dbReference type="OrthoDB" id="360653at2759"/>
<organism evidence="4 5">
    <name type="scientific">Ceratocystis fimbriata f. sp. platani</name>
    <dbReference type="NCBI Taxonomy" id="88771"/>
    <lineage>
        <taxon>Eukaryota</taxon>
        <taxon>Fungi</taxon>
        <taxon>Dikarya</taxon>
        <taxon>Ascomycota</taxon>
        <taxon>Pezizomycotina</taxon>
        <taxon>Sordariomycetes</taxon>
        <taxon>Hypocreomycetidae</taxon>
        <taxon>Microascales</taxon>
        <taxon>Ceratocystidaceae</taxon>
        <taxon>Ceratocystis</taxon>
    </lineage>
</organism>
<dbReference type="Proteomes" id="UP000034841">
    <property type="component" value="Unassembled WGS sequence"/>
</dbReference>
<keyword evidence="5" id="KW-1185">Reference proteome</keyword>
<gene>
    <name evidence="4" type="primary">utp20</name>
    <name evidence="4" type="ORF">CFO_g2296</name>
</gene>
<feature type="compositionally biased region" description="Acidic residues" evidence="1">
    <location>
        <begin position="2484"/>
        <end position="2507"/>
    </location>
</feature>
<feature type="region of interest" description="Disordered" evidence="1">
    <location>
        <begin position="2654"/>
        <end position="2699"/>
    </location>
</feature>
<evidence type="ECO:0000259" key="3">
    <source>
        <dbReference type="Pfam" id="PF20416"/>
    </source>
</evidence>
<dbReference type="PANTHER" id="PTHR17695:SF11">
    <property type="entry name" value="SMALL SUBUNIT PROCESSOME COMPONENT 20 HOMOLOG"/>
    <property type="match status" value="1"/>
</dbReference>
<feature type="compositionally biased region" description="Basic and acidic residues" evidence="1">
    <location>
        <begin position="2656"/>
        <end position="2668"/>
    </location>
</feature>
<evidence type="ECO:0000256" key="1">
    <source>
        <dbReference type="SAM" id="MobiDB-lite"/>
    </source>
</evidence>
<sequence>MPPPSGRILKKKAKSSTPHQKNHRWESFTSKISKLHSLDPIKKVRRYDLDADDDAAEVSYFSTALHKWSEMNISRSFVSFRREAMPLCETLVQILHFEDRIFGLLSKHISANDKESLEPLLDLLTSFAHDLGARFEKYYAQSLELIVGVASQPQDVDVIEWTFGALAFLFKYLSKLIVPDMRPTYDVLSPLLGKTKVPPHIARFAAEALSFLVKKAASPSTRESSLQKLAQHVRKDLYAQRGERQFLLFKDGLMTMFAEACKGNSETVHSNGAAVIISLLRSIPHDEFALIEECIWTDVVCGVTTSIMHHSNAAAMAETVTAICEYGNAQIENQKPASVPWRLLPIIRVYGTLMGVRKGSRISDWAPLVKSMIQALETISKTSPTIAISEDEHAPFWNYVMFNIALMWQLAPIDSLITSITPFTNILNRDPFTRWYIQFCSLFAELDSVRFKSLFLNHFQSFIATCYADLDNEELLCLLLPRLHELNVISSPTDKEGFGIPQGWQAQIVNKFEKLEIYPFPERGAYDKDPRTWRDKCLPKYASLLHVLESCNVHPSTNARIAELMLRKLKLSLRPTTTLESDEVHFIVSRGFHAYLRMVRGAGSVDASLQPLLRAALPRFGRSIGFLESMLSYEQHLTAQEPNPEKIERASESPIDIETAVMPLVANLASPSHELRYNSLLLLRVMFKGQGQEIHECVDTMVGIEHTPLELASTRHIGMLMRKLGISFASIEVPWLQKAVASFIFGMLTVKLAPVWDYAIEAIQKVTESKVGEEHVSALAFDWLTVPSPRWTGCATQTTEYGKRYMTDFECTNVDKTRAVSTKVFETVSDAVGKLLAAFDEKQSIVEDYCDQARGRALKAFAAVPLIAESKSRLFIPHFLSWSVNDEEAAKNMAEETDHQVQKSWSLSDRKAMLKVIEQFINPCVLFQHKKVYDALLSLLENGDVDIQRLALKGILTWKQDGVKPYAERLETLLDDSKFKNELTLMLQGEQEIHPSHRAELMPVLLRLLYGRTISKKGIASGRHGLQATRLAVLRNLSVADLGAFIEISLGALRGVKILDGNGQLKTEIVDQEIIPVRQMFGFLNMASSLISELGSSVLPYTETLSNSVLYCLFFCVRRLRGIAEEDQDVEELEEQASNNSLLRSARTAGLKCLNLLFRNASMFEWTAYAAPMVAELITPRLEKLPIESAQGVSNVLQLVATWSTLPKAAMFMAIDAQLLPKMMAILAVEKAKDDVKVFSLRVVRNLVKIVELPAAESEFNELVRTELLETNMNCVLDHITIVLEAAASSHELLEACVDTIVEISPYVDARQNVRSVLDISTRLLGQPPRKVNPRTKGKILLVLEKFVAIEGPRLVDSSELSTKIRDALASLFSYFKDHENRDSLCRVLAVLAKHDKSLAESSHLCTELNAYADGLSDEPAYDRRLAAYSAIYSARDVPMTPQQWLPILHNLVFFLKFDEEYGILSSNSADGLRRFVEDVAGVKDPETRLAYEAELGDIVLPAMYSGAREPAETVRRECLRVMGHMLVHIPEWEPISDMKGLRKMEEDASEPVFFFNILSPSTAKQLEAFDILRAANAECEISSANLSMFFIPLLEHFIFGRSEGLDPAMGSNATTVLSDLALSLEFRHYRSILLRYIGYIESKPDFQKQNIRLMGRFANSLMVAWKQRVAVSVVGESDVNNAADTDVVLEMETDTTSETKTEAETQKAHTQRLQLTIPEQEKLNGDIINNFLPPMMKHLHEKDESEVSYRVPVGVIVVRLLVILPESEMSSRLASVLTDICHILRSKAWESREMARDTLVKIAVVLGAKYFGFILNELKGALQRGYQLHVLSYTMHSLLLATIPEFGQGSLDYCLSTMVTIIMDDIFGVIGQEKDADGYTTTMKEIKSSKSQDSMELISKSASITHLSDLVAPMQQMLLQKVDLKIVRKIDALLARISAGLIQNPAAESRDSLIFCYEVIKEVYRSQKVEKQPKIDPKLRRYLIVKGAKKSDRAATSRHTYKLTRFAIDLLRAVTKRFDSLRNSTNLAGFVPILGDSIVDGEEEVKIAVFKLLVTISKVPFSTPNAAGVYKVAVKEATKTISQSHSTTTDAAQAALKFLSIVLRDRPDIEVRPAAIDVLAEKLKDDLTNTLYRHVTFNFLRAVLDRKIETAAIYDTLDYVGTIMITNEDKDTRDLARGAFFQFLRDYPQKKARWTKQMNFIVSNLQYEREGGRISVMEIMHLLLQKSADDFVQEVAGTCFLPLVMVVANDDSEKCRLAAVELVKQIFRRANTEGTSTFLGLIRSWASNVENRSVFSLALKTMGLYFDAAPTAPENKKDLKLALKLIVDNLPSDATSEASDADLPNVVIDVVRILTTRVPQTLLSPACAPLWEGISRWMVHPEHSVKLNATRLISTYLMDFAANRRADSDVLNGSYGLQLGKEDIEQFARLAMRILTTREMEEELASEAGQMLIFLGQHLAQVDGAHTRAEEEEEYEGRGGAEEKEDSVEQIEEDTDTAEAEAENEPEPTVTAAQLEEEPEDENDSLDTKSFNLLFLFKKLSFVLRRGTAPRPLAMYPKVAAMEVLETLCRRVAPAALPEYLKTVMFPLHHLTDPNIAAPFSIDEVFKAKHEGVRTRAQILMDLLKKRVGIAEYTRTLLEVRAEVRARRLQRQAKRKIEAVSMPEKHGRDKRKKFERKKVKRQQRGQDHKTMRQSYKGW</sequence>
<accession>A0A0F8B4R1</accession>
<dbReference type="GO" id="GO:0030686">
    <property type="term" value="C:90S preribosome"/>
    <property type="evidence" value="ECO:0007669"/>
    <property type="project" value="TreeGrafter"/>
</dbReference>
<dbReference type="EMBL" id="LBBL01000100">
    <property type="protein sequence ID" value="KKF95355.1"/>
    <property type="molecule type" value="Genomic_DNA"/>
</dbReference>
<dbReference type="SUPFAM" id="SSF48371">
    <property type="entry name" value="ARM repeat"/>
    <property type="match status" value="2"/>
</dbReference>
<dbReference type="InterPro" id="IPR046523">
    <property type="entry name" value="UTP20_dom"/>
</dbReference>
<dbReference type="Gene3D" id="1.25.10.10">
    <property type="entry name" value="Leucine-rich Repeat Variant"/>
    <property type="match status" value="2"/>
</dbReference>
<dbReference type="PANTHER" id="PTHR17695">
    <property type="entry name" value="SMALL SUBUNIT PROCESSOME COMPONENT 20 HOMOLOG"/>
    <property type="match status" value="1"/>
</dbReference>
<evidence type="ECO:0000259" key="2">
    <source>
        <dbReference type="Pfam" id="PF07539"/>
    </source>
</evidence>
<feature type="compositionally biased region" description="Acidic residues" evidence="1">
    <location>
        <begin position="2516"/>
        <end position="2526"/>
    </location>
</feature>
<evidence type="ECO:0000313" key="5">
    <source>
        <dbReference type="Proteomes" id="UP000034841"/>
    </source>
</evidence>
<dbReference type="GO" id="GO:0032040">
    <property type="term" value="C:small-subunit processome"/>
    <property type="evidence" value="ECO:0007669"/>
    <property type="project" value="TreeGrafter"/>
</dbReference>
<evidence type="ECO:0000313" key="4">
    <source>
        <dbReference type="EMBL" id="KKF95355.1"/>
    </source>
</evidence>
<protein>
    <submittedName>
        <fullName evidence="4">U3 small nucleolar RNA-associated protein 20</fullName>
    </submittedName>
</protein>
<feature type="domain" description="U3 small nucleolar RNA-associated protein 20" evidence="3">
    <location>
        <begin position="1743"/>
        <end position="1961"/>
    </location>
</feature>
<dbReference type="InterPro" id="IPR011989">
    <property type="entry name" value="ARM-like"/>
</dbReference>
<dbReference type="Pfam" id="PF20416">
    <property type="entry name" value="UTP20"/>
    <property type="match status" value="1"/>
</dbReference>
<feature type="region of interest" description="Disordered" evidence="1">
    <location>
        <begin position="2465"/>
        <end position="2527"/>
    </location>
</feature>
<dbReference type="InterPro" id="IPR052575">
    <property type="entry name" value="SSU_processome_comp_20"/>
</dbReference>
<comment type="caution">
    <text evidence="4">The sequence shown here is derived from an EMBL/GenBank/DDBJ whole genome shotgun (WGS) entry which is preliminary data.</text>
</comment>
<proteinExistence type="predicted"/>
<feature type="compositionally biased region" description="Basic residues" evidence="1">
    <location>
        <begin position="2669"/>
        <end position="2684"/>
    </location>
</feature>
<feature type="region of interest" description="Disordered" evidence="1">
    <location>
        <begin position="1"/>
        <end position="25"/>
    </location>
</feature>
<name>A0A0F8B4R1_CERFI</name>
<dbReference type="InterPro" id="IPR011430">
    <property type="entry name" value="UTP20_N"/>
</dbReference>
<feature type="domain" description="U3 small nucleolar RNA-associated protein 20 N-terminal" evidence="2">
    <location>
        <begin position="904"/>
        <end position="1511"/>
    </location>
</feature>